<evidence type="ECO:0000313" key="1">
    <source>
        <dbReference type="EMBL" id="KAK6507991.1"/>
    </source>
</evidence>
<proteinExistence type="predicted"/>
<dbReference type="EMBL" id="JAVHJL010000003">
    <property type="protein sequence ID" value="KAK6507991.1"/>
    <property type="molecule type" value="Genomic_DNA"/>
</dbReference>
<protein>
    <submittedName>
        <fullName evidence="1">Uncharacterized protein</fullName>
    </submittedName>
</protein>
<organism evidence="1 2">
    <name type="scientific">Arthrobotrys musiformis</name>
    <dbReference type="NCBI Taxonomy" id="47236"/>
    <lineage>
        <taxon>Eukaryota</taxon>
        <taxon>Fungi</taxon>
        <taxon>Dikarya</taxon>
        <taxon>Ascomycota</taxon>
        <taxon>Pezizomycotina</taxon>
        <taxon>Orbiliomycetes</taxon>
        <taxon>Orbiliales</taxon>
        <taxon>Orbiliaceae</taxon>
        <taxon>Arthrobotrys</taxon>
    </lineage>
</organism>
<evidence type="ECO:0000313" key="2">
    <source>
        <dbReference type="Proteomes" id="UP001370758"/>
    </source>
</evidence>
<name>A0AAV9WHL2_9PEZI</name>
<comment type="caution">
    <text evidence="1">The sequence shown here is derived from an EMBL/GenBank/DDBJ whole genome shotgun (WGS) entry which is preliminary data.</text>
</comment>
<dbReference type="AlphaFoldDB" id="A0AAV9WHL2"/>
<sequence>MAAPSSQRPGSSFFSVTKILTERFPQTGVFSQGVKRSRVRCLTPSLTQPPQRRWSEIGHGEAIWADGDPSRKGVPTVFKVGGNSTLFLPIWVEVAFNTAQPEDATGEASPDMTMEMYNASGIKFCCSSSRRTGEDRRLFFGFLTELPVGTFVGPCKAIGSWMFRIKLNHPRGSGYNMRMVRPGDQLDLEFYFVLGEFPSRSFCLDLMRIGYPPIERVAKTFNPDAGSRTEAWSAYVLEQVWGYAGGNLKYPNWRWQVYEGSQKKELMGGASSYWRDEKILFGINGEGAFDLGRFLSRKAPANCFDLSIFTALLLEELGTIRGNSYFINPRIVTFYPFGYVTPGPLFGWVATGESNTDYNRCNSPFWRGDPSYGVPDGKIFYPDAIKTSDPTRTCFSSHTWVEVESTLGGGDWRVIDATQGKSGADGAVVLLKGQNDRDTFLKAGLDAGPRQPNGGPMATPGATAPTDSTLWWTGKVKGCTQDGIISTVYPLFPDLKYRHPLQSFLDFMA</sequence>
<gene>
    <name evidence="1" type="ORF">TWF481_006410</name>
</gene>
<accession>A0AAV9WHL2</accession>
<dbReference type="Proteomes" id="UP001370758">
    <property type="component" value="Unassembled WGS sequence"/>
</dbReference>
<reference evidence="1 2" key="1">
    <citation type="submission" date="2023-08" db="EMBL/GenBank/DDBJ databases">
        <authorList>
            <person name="Palmer J.M."/>
        </authorList>
    </citation>
    <scope>NUCLEOTIDE SEQUENCE [LARGE SCALE GENOMIC DNA]</scope>
    <source>
        <strain evidence="1 2">TWF481</strain>
    </source>
</reference>
<keyword evidence="2" id="KW-1185">Reference proteome</keyword>